<feature type="transmembrane region" description="Helical" evidence="6">
    <location>
        <begin position="288"/>
        <end position="307"/>
    </location>
</feature>
<dbReference type="AlphaFoldDB" id="A0A166E4D9"/>
<dbReference type="InterPro" id="IPR042094">
    <property type="entry name" value="T2SS_GspF_sf"/>
</dbReference>
<evidence type="ECO:0000256" key="4">
    <source>
        <dbReference type="ARBA" id="ARBA00022989"/>
    </source>
</evidence>
<keyword evidence="5 6" id="KW-0472">Membrane</keyword>
<protein>
    <submittedName>
        <fullName evidence="8">Bacterial type II secretion system protein F domain protein</fullName>
    </submittedName>
</protein>
<dbReference type="InterPro" id="IPR056569">
    <property type="entry name" value="ArlJ-like"/>
</dbReference>
<comment type="subcellular location">
    <subcellularLocation>
        <location evidence="1">Cell membrane</location>
        <topology evidence="1">Multi-pass membrane protein</topology>
    </subcellularLocation>
</comment>
<dbReference type="PATRIC" id="fig|47311.3.peg.1046"/>
<keyword evidence="4 6" id="KW-1133">Transmembrane helix</keyword>
<evidence type="ECO:0000313" key="8">
    <source>
        <dbReference type="EMBL" id="KZX16268.1"/>
    </source>
</evidence>
<keyword evidence="2" id="KW-1003">Cell membrane</keyword>
<dbReference type="Proteomes" id="UP000077275">
    <property type="component" value="Unassembled WGS sequence"/>
</dbReference>
<evidence type="ECO:0000256" key="2">
    <source>
        <dbReference type="ARBA" id="ARBA00022475"/>
    </source>
</evidence>
<dbReference type="Pfam" id="PF00482">
    <property type="entry name" value="T2SSF"/>
    <property type="match status" value="1"/>
</dbReference>
<evidence type="ECO:0000256" key="3">
    <source>
        <dbReference type="ARBA" id="ARBA00022692"/>
    </source>
</evidence>
<evidence type="ECO:0000313" key="9">
    <source>
        <dbReference type="Proteomes" id="UP000077275"/>
    </source>
</evidence>
<reference evidence="8 9" key="1">
    <citation type="submission" date="2016-04" db="EMBL/GenBank/DDBJ databases">
        <title>Genome sequence of Methanobrevibacter cuticularis DSM 11139.</title>
        <authorList>
            <person name="Poehlein A."/>
            <person name="Seedorf H."/>
            <person name="Daniel R."/>
        </authorList>
    </citation>
    <scope>NUCLEOTIDE SEQUENCE [LARGE SCALE GENOMIC DNA]</scope>
    <source>
        <strain evidence="8 9">DSM 11139</strain>
    </source>
</reference>
<comment type="caution">
    <text evidence="8">The sequence shown here is derived from an EMBL/GenBank/DDBJ whole genome shotgun (WGS) entry which is preliminary data.</text>
</comment>
<dbReference type="InterPro" id="IPR018076">
    <property type="entry name" value="T2SS_GspF_dom"/>
</dbReference>
<feature type="transmembrane region" description="Helical" evidence="6">
    <location>
        <begin position="42"/>
        <end position="62"/>
    </location>
</feature>
<dbReference type="Gene3D" id="1.20.81.30">
    <property type="entry name" value="Type II secretion system (T2SS), domain F"/>
    <property type="match status" value="1"/>
</dbReference>
<evidence type="ECO:0000256" key="6">
    <source>
        <dbReference type="SAM" id="Phobius"/>
    </source>
</evidence>
<keyword evidence="3 6" id="KW-0812">Transmembrane</keyword>
<dbReference type="OrthoDB" id="77962at2157"/>
<dbReference type="PANTHER" id="PTHR35402">
    <property type="entry name" value="INTEGRAL MEMBRANE PROTEIN-RELATED"/>
    <property type="match status" value="1"/>
</dbReference>
<gene>
    <name evidence="8" type="ORF">MBCUT_09460</name>
</gene>
<organism evidence="8 9">
    <name type="scientific">Methanobrevibacter cuticularis</name>
    <dbReference type="NCBI Taxonomy" id="47311"/>
    <lineage>
        <taxon>Archaea</taxon>
        <taxon>Methanobacteriati</taxon>
        <taxon>Methanobacteriota</taxon>
        <taxon>Methanomada group</taxon>
        <taxon>Methanobacteria</taxon>
        <taxon>Methanobacteriales</taxon>
        <taxon>Methanobacteriaceae</taxon>
        <taxon>Methanobrevibacter</taxon>
    </lineage>
</organism>
<evidence type="ECO:0000256" key="1">
    <source>
        <dbReference type="ARBA" id="ARBA00004651"/>
    </source>
</evidence>
<dbReference type="PANTHER" id="PTHR35402:SF1">
    <property type="entry name" value="TYPE II SECRETION SYSTEM PROTEIN GSPF DOMAIN-CONTAINING PROTEIN"/>
    <property type="match status" value="1"/>
</dbReference>
<feature type="transmembrane region" description="Helical" evidence="6">
    <location>
        <begin position="257"/>
        <end position="276"/>
    </location>
</feature>
<evidence type="ECO:0000259" key="7">
    <source>
        <dbReference type="Pfam" id="PF00482"/>
    </source>
</evidence>
<dbReference type="EMBL" id="LWMW01000096">
    <property type="protein sequence ID" value="KZX16268.1"/>
    <property type="molecule type" value="Genomic_DNA"/>
</dbReference>
<dbReference type="RefSeq" id="WP_067259509.1">
    <property type="nucleotide sequence ID" value="NZ_LWMW01000096.1"/>
</dbReference>
<proteinExistence type="predicted"/>
<name>A0A166E4D9_9EURY</name>
<sequence length="309" mass="34490">MFLNDLVYLLSKLIENKIPEKYLIRFQEILLSSGIFTIAPQLLANVVLLIFILLVITIFLSILFSFDLIIAILASIAIPPGVLASYIFIKAEKRREMIEKASPDFLRQLSAMLRVGLSFENAMDELSKYGSGPLYDELRRTVIEIRIGRDFDETIIAMLERLKSKNLERTFKIILEARKSGGGLADIIDNVSEDLRSVNAIKRERRSSVMMAIMFLIISAIIAAPFALGMVGIYSAFMEELGKGSELIETAKIAAGSYIIIHSILAGFIIGLIMYGDLKKGIKFSIPLTLCAYSIFYLISNFGSAFLSF</sequence>
<dbReference type="STRING" id="47311.MBCUT_09460"/>
<feature type="transmembrane region" description="Helical" evidence="6">
    <location>
        <begin position="68"/>
        <end position="89"/>
    </location>
</feature>
<feature type="domain" description="Type II secretion system protein GspF" evidence="7">
    <location>
        <begin position="105"/>
        <end position="231"/>
    </location>
</feature>
<accession>A0A166E4D9</accession>
<keyword evidence="9" id="KW-1185">Reference proteome</keyword>
<evidence type="ECO:0000256" key="5">
    <source>
        <dbReference type="ARBA" id="ARBA00023136"/>
    </source>
</evidence>
<feature type="transmembrane region" description="Helical" evidence="6">
    <location>
        <begin position="212"/>
        <end position="237"/>
    </location>
</feature>
<dbReference type="GO" id="GO:0005886">
    <property type="term" value="C:plasma membrane"/>
    <property type="evidence" value="ECO:0007669"/>
    <property type="project" value="UniProtKB-SubCell"/>
</dbReference>